<keyword evidence="1" id="KW-0732">Signal</keyword>
<sequence length="166" mass="18526">MNNIYSFLRISFSLCMLFAVLVACEKKGDEQQDVLLDDNLLRSETAYQKVLNSRQTGENAAFAIQEVKRQDDSLFIRVLGGCSEESYKIIWNGAIAESHPGQVYLALTHEPAHDICQPSAEFLLKINLRKIIGKAGSPEDFIFHLANGSLKQNKSLYPDGTVSSEE</sequence>
<protein>
    <recommendedName>
        <fullName evidence="4">NlpE-like protein</fullName>
    </recommendedName>
</protein>
<dbReference type="Proteomes" id="UP000295807">
    <property type="component" value="Unassembled WGS sequence"/>
</dbReference>
<keyword evidence="3" id="KW-1185">Reference proteome</keyword>
<evidence type="ECO:0000313" key="2">
    <source>
        <dbReference type="EMBL" id="TCS88314.1"/>
    </source>
</evidence>
<dbReference type="EMBL" id="SMAD01000003">
    <property type="protein sequence ID" value="TCS88314.1"/>
    <property type="molecule type" value="Genomic_DNA"/>
</dbReference>
<reference evidence="2 3" key="1">
    <citation type="submission" date="2019-03" db="EMBL/GenBank/DDBJ databases">
        <title>Genomic Encyclopedia of Type Strains, Phase IV (KMG-IV): sequencing the most valuable type-strain genomes for metagenomic binning, comparative biology and taxonomic classification.</title>
        <authorList>
            <person name="Goeker M."/>
        </authorList>
    </citation>
    <scope>NUCLEOTIDE SEQUENCE [LARGE SCALE GENOMIC DNA]</scope>
    <source>
        <strain evidence="2 3">DSM 21100</strain>
    </source>
</reference>
<feature type="chain" id="PRO_5020360749" description="NlpE-like protein" evidence="1">
    <location>
        <begin position="24"/>
        <end position="166"/>
    </location>
</feature>
<evidence type="ECO:0008006" key="4">
    <source>
        <dbReference type="Google" id="ProtNLM"/>
    </source>
</evidence>
<dbReference type="OrthoDB" id="1118380at2"/>
<name>A0A4R3KT49_9SPHI</name>
<comment type="caution">
    <text evidence="2">The sequence shown here is derived from an EMBL/GenBank/DDBJ whole genome shotgun (WGS) entry which is preliminary data.</text>
</comment>
<accession>A0A4R3KT49</accession>
<gene>
    <name evidence="2" type="ORF">EDD80_103178</name>
</gene>
<evidence type="ECO:0000313" key="3">
    <source>
        <dbReference type="Proteomes" id="UP000295807"/>
    </source>
</evidence>
<dbReference type="RefSeq" id="WP_132128533.1">
    <property type="nucleotide sequence ID" value="NZ_CP042432.1"/>
</dbReference>
<proteinExistence type="predicted"/>
<evidence type="ECO:0000256" key="1">
    <source>
        <dbReference type="SAM" id="SignalP"/>
    </source>
</evidence>
<dbReference type="AlphaFoldDB" id="A0A4R3KT49"/>
<feature type="signal peptide" evidence="1">
    <location>
        <begin position="1"/>
        <end position="23"/>
    </location>
</feature>
<organism evidence="2 3">
    <name type="scientific">Anseongella ginsenosidimutans</name>
    <dbReference type="NCBI Taxonomy" id="496056"/>
    <lineage>
        <taxon>Bacteria</taxon>
        <taxon>Pseudomonadati</taxon>
        <taxon>Bacteroidota</taxon>
        <taxon>Sphingobacteriia</taxon>
        <taxon>Sphingobacteriales</taxon>
        <taxon>Sphingobacteriaceae</taxon>
        <taxon>Anseongella</taxon>
    </lineage>
</organism>